<dbReference type="Pfam" id="PF00144">
    <property type="entry name" value="Beta-lactamase"/>
    <property type="match status" value="1"/>
</dbReference>
<dbReference type="InterPro" id="IPR001466">
    <property type="entry name" value="Beta-lactam-related"/>
</dbReference>
<sequence length="457" mass="48498">MSLPDTVRDLLDAELVAAQGSSRCPSIAAALFRQGDVVWSGACGRVTGRSGGALATPDTAYRIGSITKTLTAIGVLQQVAAGRVSLDDPVGRVLTELPPEIGSVTVRALLTHGSGLLAEPVGPWWERSPGRRWEQLVPQLRRNDDLIGRFHYSNSGFAILGELTARLDGRLWWDLVRDDILLPLGMDRTTYDAGPGSAPGLAVHPDADLLHAEPAHDSAAMAPAGQLWSTVGDLARLGIFLADGHADVLDDTLRRRMQVPALVDDVPGRSWSRAYGFGLDVIARGAVRYVGHGGSMPGFVGAVRVDARRGVGVAVLCNSTAGFGDTLATSLLDVADQVPSTRAAAAPTVPADTGTVAGDIEGRWYWGPRPYRLRALPGGELELAPEGGGRGSRFVPSAPDTWTGLDEYFAGERLRVLRRDAGPSHAPYLDLGTFRFTRAPYDPDCDIPGGTDPAGWH</sequence>
<accession>A0A853DGG8</accession>
<feature type="domain" description="Beta-lactamase-related" evidence="1">
    <location>
        <begin position="17"/>
        <end position="327"/>
    </location>
</feature>
<name>A0A853DGG8_9MICO</name>
<protein>
    <submittedName>
        <fullName evidence="3">CubicO group peptidase (Beta-lactamase class C family)</fullName>
    </submittedName>
</protein>
<dbReference type="EMBL" id="JACCFW010000001">
    <property type="protein sequence ID" value="NYJ73800.1"/>
    <property type="molecule type" value="Genomic_DNA"/>
</dbReference>
<dbReference type="PANTHER" id="PTHR46825">
    <property type="entry name" value="D-ALANYL-D-ALANINE-CARBOXYPEPTIDASE/ENDOPEPTIDASE AMPH"/>
    <property type="match status" value="1"/>
</dbReference>
<dbReference type="Gene3D" id="3.40.710.10">
    <property type="entry name" value="DD-peptidase/beta-lactamase superfamily"/>
    <property type="match status" value="1"/>
</dbReference>
<proteinExistence type="predicted"/>
<comment type="caution">
    <text evidence="3">The sequence shown here is derived from an EMBL/GenBank/DDBJ whole genome shotgun (WGS) entry which is preliminary data.</text>
</comment>
<dbReference type="InterPro" id="IPR012338">
    <property type="entry name" value="Beta-lactam/transpept-like"/>
</dbReference>
<gene>
    <name evidence="3" type="ORF">HNR15_000763</name>
</gene>
<keyword evidence="4" id="KW-1185">Reference proteome</keyword>
<dbReference type="RefSeq" id="WP_218883538.1">
    <property type="nucleotide sequence ID" value="NZ_JACCFW010000001.1"/>
</dbReference>
<dbReference type="SUPFAM" id="SSF56601">
    <property type="entry name" value="beta-lactamase/transpeptidase-like"/>
    <property type="match status" value="1"/>
</dbReference>
<evidence type="ECO:0000313" key="4">
    <source>
        <dbReference type="Proteomes" id="UP000571817"/>
    </source>
</evidence>
<reference evidence="3 4" key="1">
    <citation type="submission" date="2020-07" db="EMBL/GenBank/DDBJ databases">
        <title>Sequencing the genomes of 1000 actinobacteria strains.</title>
        <authorList>
            <person name="Klenk H.-P."/>
        </authorList>
    </citation>
    <scope>NUCLEOTIDE SEQUENCE [LARGE SCALE GENOMIC DNA]</scope>
    <source>
        <strain evidence="3 4">DSM 29531</strain>
    </source>
</reference>
<dbReference type="Proteomes" id="UP000571817">
    <property type="component" value="Unassembled WGS sequence"/>
</dbReference>
<dbReference type="InterPro" id="IPR050491">
    <property type="entry name" value="AmpC-like"/>
</dbReference>
<feature type="domain" description="DUF7586" evidence="2">
    <location>
        <begin position="359"/>
        <end position="438"/>
    </location>
</feature>
<evidence type="ECO:0000259" key="1">
    <source>
        <dbReference type="Pfam" id="PF00144"/>
    </source>
</evidence>
<dbReference type="PANTHER" id="PTHR46825:SF7">
    <property type="entry name" value="D-ALANYL-D-ALANINE CARBOXYPEPTIDASE"/>
    <property type="match status" value="1"/>
</dbReference>
<dbReference type="AlphaFoldDB" id="A0A853DGG8"/>
<evidence type="ECO:0000313" key="3">
    <source>
        <dbReference type="EMBL" id="NYJ73800.1"/>
    </source>
</evidence>
<organism evidence="3 4">
    <name type="scientific">Allobranchiibius huperziae</name>
    <dbReference type="NCBI Taxonomy" id="1874116"/>
    <lineage>
        <taxon>Bacteria</taxon>
        <taxon>Bacillati</taxon>
        <taxon>Actinomycetota</taxon>
        <taxon>Actinomycetes</taxon>
        <taxon>Micrococcales</taxon>
        <taxon>Dermacoccaceae</taxon>
        <taxon>Allobranchiibius</taxon>
    </lineage>
</organism>
<dbReference type="Pfam" id="PF24491">
    <property type="entry name" value="DUF7586"/>
    <property type="match status" value="1"/>
</dbReference>
<dbReference type="InterPro" id="IPR056008">
    <property type="entry name" value="DUF7586"/>
</dbReference>
<evidence type="ECO:0000259" key="2">
    <source>
        <dbReference type="Pfam" id="PF24491"/>
    </source>
</evidence>